<evidence type="ECO:0008006" key="3">
    <source>
        <dbReference type="Google" id="ProtNLM"/>
    </source>
</evidence>
<dbReference type="Proteomes" id="UP000077255">
    <property type="component" value="Chromosome"/>
</dbReference>
<dbReference type="OrthoDB" id="9785445at2"/>
<protein>
    <recommendedName>
        <fullName evidence="3">Thioredoxin domain-containing protein</fullName>
    </recommendedName>
</protein>
<dbReference type="STRING" id="445710.ATSB10_25790"/>
<proteinExistence type="predicted"/>
<evidence type="ECO:0000313" key="1">
    <source>
        <dbReference type="EMBL" id="AND70033.1"/>
    </source>
</evidence>
<dbReference type="AlphaFoldDB" id="A0A160N2B0"/>
<keyword evidence="2" id="KW-1185">Reference proteome</keyword>
<gene>
    <name evidence="1" type="ORF">ATSB10_25790</name>
</gene>
<dbReference type="KEGG" id="dtx:ATSB10_25790"/>
<organism evidence="1 2">
    <name type="scientific">Dyella thiooxydans</name>
    <dbReference type="NCBI Taxonomy" id="445710"/>
    <lineage>
        <taxon>Bacteria</taxon>
        <taxon>Pseudomonadati</taxon>
        <taxon>Pseudomonadota</taxon>
        <taxon>Gammaproteobacteria</taxon>
        <taxon>Lysobacterales</taxon>
        <taxon>Rhodanobacteraceae</taxon>
        <taxon>Dyella</taxon>
    </lineage>
</organism>
<accession>A0A160N2B0</accession>
<evidence type="ECO:0000313" key="2">
    <source>
        <dbReference type="Proteomes" id="UP000077255"/>
    </source>
</evidence>
<sequence>MTPPPSDRAVRNSRLKLLLIAAVFAAPMLAAGLLTLSGWQPGTKGHGEPVLPQRNFADEALPVSLNDGSAYAWRDAKPRMTLVALTGPDCAAQCLRQLEAIAKARVMLNRNQPRLRLLLVGALPAGQAVAGNRLQLGANPDASYLVGHDVGGKLAAFAPTVPDGLSALLVESNGTALSLYPTGFDAAGLAQDLQKVIR</sequence>
<dbReference type="PATRIC" id="fig|445710.3.peg.2573"/>
<dbReference type="RefSeq" id="WP_063673127.1">
    <property type="nucleotide sequence ID" value="NZ_CP014841.1"/>
</dbReference>
<reference evidence="1 2" key="1">
    <citation type="submission" date="2016-02" db="EMBL/GenBank/DDBJ databases">
        <title>Complete genome sequencing and analysis of ATSB10, Dyella thiooxydans isolated from rhizosphere soil of sunflower (Helianthus annuus L.).</title>
        <authorList>
            <person name="Lee Y."/>
            <person name="Hwangbo K."/>
            <person name="Chung H."/>
            <person name="Yoo J."/>
            <person name="Kim K.Y."/>
            <person name="Sa T.M."/>
            <person name="Um Y."/>
            <person name="Madhaiyan M."/>
        </authorList>
    </citation>
    <scope>NUCLEOTIDE SEQUENCE [LARGE SCALE GENOMIC DNA]</scope>
    <source>
        <strain evidence="1 2">ATSB10</strain>
    </source>
</reference>
<name>A0A160N2B0_9GAMM</name>
<dbReference type="EMBL" id="CP014841">
    <property type="protein sequence ID" value="AND70033.1"/>
    <property type="molecule type" value="Genomic_DNA"/>
</dbReference>